<evidence type="ECO:0000313" key="3">
    <source>
        <dbReference type="Proteomes" id="UP000075806"/>
    </source>
</evidence>
<sequence length="120" mass="13474">MKKMMVVVALTALTLLLGALSMAQYMNEKAELSVPVPLEWSTKEQALEVEEKEKDKSQGIPPTQDLIAKKKQTEEIGYYNFFSDIGGQLSESFNTISRSFLASIMSFFEEVLNAEKNNES</sequence>
<dbReference type="EMBL" id="LTAO01000012">
    <property type="protein sequence ID" value="KYG32014.1"/>
    <property type="molecule type" value="Genomic_DNA"/>
</dbReference>
<protein>
    <recommendedName>
        <fullName evidence="4">DUF3679 domain-containing protein</fullName>
    </recommendedName>
</protein>
<dbReference type="Proteomes" id="UP000075806">
    <property type="component" value="Unassembled WGS sequence"/>
</dbReference>
<accession>A0A161PGV0</accession>
<dbReference type="RefSeq" id="WP_061948354.1">
    <property type="nucleotide sequence ID" value="NZ_LTAO01000012.1"/>
</dbReference>
<organism evidence="2 3">
    <name type="scientific">Alkalihalobacillus trypoxylicola</name>
    <dbReference type="NCBI Taxonomy" id="519424"/>
    <lineage>
        <taxon>Bacteria</taxon>
        <taxon>Bacillati</taxon>
        <taxon>Bacillota</taxon>
        <taxon>Bacilli</taxon>
        <taxon>Bacillales</taxon>
        <taxon>Bacillaceae</taxon>
        <taxon>Alkalihalobacillus</taxon>
    </lineage>
</organism>
<feature type="signal peptide" evidence="1">
    <location>
        <begin position="1"/>
        <end position="23"/>
    </location>
</feature>
<keyword evidence="3" id="KW-1185">Reference proteome</keyword>
<dbReference type="AlphaFoldDB" id="A0A161PGV0"/>
<keyword evidence="1" id="KW-0732">Signal</keyword>
<gene>
    <name evidence="2" type="ORF">AZF04_04370</name>
</gene>
<proteinExistence type="predicted"/>
<dbReference type="OrthoDB" id="2943599at2"/>
<feature type="chain" id="PRO_5007824585" description="DUF3679 domain-containing protein" evidence="1">
    <location>
        <begin position="24"/>
        <end position="120"/>
    </location>
</feature>
<dbReference type="STRING" id="519424.AZF04_04370"/>
<reference evidence="2" key="1">
    <citation type="submission" date="2016-02" db="EMBL/GenBank/DDBJ databases">
        <title>Genome sequence of Bacillus trypoxylicola KCTC 13244(T).</title>
        <authorList>
            <person name="Jeong H."/>
            <person name="Park S.-H."/>
            <person name="Choi S.-K."/>
        </authorList>
    </citation>
    <scope>NUCLEOTIDE SEQUENCE [LARGE SCALE GENOMIC DNA]</scope>
    <source>
        <strain evidence="2">KCTC 13244</strain>
    </source>
</reference>
<evidence type="ECO:0000313" key="2">
    <source>
        <dbReference type="EMBL" id="KYG32014.1"/>
    </source>
</evidence>
<name>A0A161PGV0_9BACI</name>
<evidence type="ECO:0000256" key="1">
    <source>
        <dbReference type="SAM" id="SignalP"/>
    </source>
</evidence>
<comment type="caution">
    <text evidence="2">The sequence shown here is derived from an EMBL/GenBank/DDBJ whole genome shotgun (WGS) entry which is preliminary data.</text>
</comment>
<evidence type="ECO:0008006" key="4">
    <source>
        <dbReference type="Google" id="ProtNLM"/>
    </source>
</evidence>